<accession>A0A540W7J4</accession>
<dbReference type="Pfam" id="PF13349">
    <property type="entry name" value="DUF4097"/>
    <property type="match status" value="1"/>
</dbReference>
<dbReference type="Proteomes" id="UP000319103">
    <property type="component" value="Unassembled WGS sequence"/>
</dbReference>
<evidence type="ECO:0000313" key="2">
    <source>
        <dbReference type="EMBL" id="TQF04992.1"/>
    </source>
</evidence>
<keyword evidence="3" id="KW-1185">Reference proteome</keyword>
<evidence type="ECO:0000259" key="1">
    <source>
        <dbReference type="Pfam" id="PF13349"/>
    </source>
</evidence>
<feature type="domain" description="DUF4097" evidence="1">
    <location>
        <begin position="44"/>
        <end position="210"/>
    </location>
</feature>
<sequence>MDNRLTRVLVYAAITGAVLLSMTACDWWGSRKHNDVSYGVSQSVKTLVVQGETGDITVVGGGDAVTVTEHQHYQDQQPVTTHQVSADGTLTLAYHCHDCGVGYDIHVPAGTVVKLTASTGDVDLSGLTADVQADTETGKIRATGLTGGKAELRAQTGDVCASFAGAPRAVNASTETGSVQITVPGGTGYTVAAAAQTGSVKVAVPQDPSTGRTINAHAETGSVAVTGA</sequence>
<reference evidence="2 3" key="1">
    <citation type="submission" date="2019-06" db="EMBL/GenBank/DDBJ databases">
        <title>Description of Kitasatospora acidophila sp. nov. isolated from pine grove soil, and reclassification of Streptomyces novaecaesareae to Kitasatospora novaeceasareae comb. nov.</title>
        <authorList>
            <person name="Kim M.J."/>
        </authorList>
    </citation>
    <scope>NUCLEOTIDE SEQUENCE [LARGE SCALE GENOMIC DNA]</scope>
    <source>
        <strain evidence="2 3">MMS16-CNU292</strain>
    </source>
</reference>
<dbReference type="OrthoDB" id="4456952at2"/>
<dbReference type="PROSITE" id="PS51257">
    <property type="entry name" value="PROKAR_LIPOPROTEIN"/>
    <property type="match status" value="1"/>
</dbReference>
<name>A0A540W7J4_9ACTN</name>
<dbReference type="RefSeq" id="WP_141635534.1">
    <property type="nucleotide sequence ID" value="NZ_VIGB01000003.1"/>
</dbReference>
<dbReference type="AlphaFoldDB" id="A0A540W7J4"/>
<organism evidence="2 3">
    <name type="scientific">Kitasatospora acidiphila</name>
    <dbReference type="NCBI Taxonomy" id="2567942"/>
    <lineage>
        <taxon>Bacteria</taxon>
        <taxon>Bacillati</taxon>
        <taxon>Actinomycetota</taxon>
        <taxon>Actinomycetes</taxon>
        <taxon>Kitasatosporales</taxon>
        <taxon>Streptomycetaceae</taxon>
        <taxon>Kitasatospora</taxon>
    </lineage>
</organism>
<protein>
    <submittedName>
        <fullName evidence="2">DUF4097 domain-containing protein</fullName>
    </submittedName>
</protein>
<dbReference type="EMBL" id="VIGB01000003">
    <property type="protein sequence ID" value="TQF04992.1"/>
    <property type="molecule type" value="Genomic_DNA"/>
</dbReference>
<gene>
    <name evidence="2" type="ORF">E6W39_25630</name>
</gene>
<proteinExistence type="predicted"/>
<evidence type="ECO:0000313" key="3">
    <source>
        <dbReference type="Proteomes" id="UP000319103"/>
    </source>
</evidence>
<dbReference type="InterPro" id="IPR025164">
    <property type="entry name" value="Toastrack_DUF4097"/>
</dbReference>
<comment type="caution">
    <text evidence="2">The sequence shown here is derived from an EMBL/GenBank/DDBJ whole genome shotgun (WGS) entry which is preliminary data.</text>
</comment>